<feature type="chain" id="PRO_5046812125" description="Lipoprotein" evidence="1">
    <location>
        <begin position="21"/>
        <end position="677"/>
    </location>
</feature>
<proteinExistence type="predicted"/>
<evidence type="ECO:0000256" key="1">
    <source>
        <dbReference type="SAM" id="SignalP"/>
    </source>
</evidence>
<evidence type="ECO:0000313" key="2">
    <source>
        <dbReference type="EMBL" id="BET37747.1"/>
    </source>
</evidence>
<evidence type="ECO:0008006" key="4">
    <source>
        <dbReference type="Google" id="ProtNLM"/>
    </source>
</evidence>
<evidence type="ECO:0000313" key="3">
    <source>
        <dbReference type="Proteomes" id="UP001473424"/>
    </source>
</evidence>
<keyword evidence="3" id="KW-1185">Reference proteome</keyword>
<organism evidence="2 3">
    <name type="scientific">Spiroplasma ixodetis</name>
    <dbReference type="NCBI Taxonomy" id="2141"/>
    <lineage>
        <taxon>Bacteria</taxon>
        <taxon>Bacillati</taxon>
        <taxon>Mycoplasmatota</taxon>
        <taxon>Mollicutes</taxon>
        <taxon>Entomoplasmatales</taxon>
        <taxon>Spiroplasmataceae</taxon>
        <taxon>Spiroplasma</taxon>
    </lineage>
</organism>
<gene>
    <name evidence="2" type="ORF">SAP269_03360</name>
</gene>
<dbReference type="Proteomes" id="UP001473424">
    <property type="component" value="Chromosome"/>
</dbReference>
<dbReference type="PROSITE" id="PS51257">
    <property type="entry name" value="PROKAR_LIPOPROTEIN"/>
    <property type="match status" value="1"/>
</dbReference>
<accession>A0ABM8JKQ3</accession>
<name>A0ABM8JKQ3_9MOLU</name>
<keyword evidence="1" id="KW-0732">Signal</keyword>
<protein>
    <recommendedName>
        <fullName evidence="4">Lipoprotein</fullName>
    </recommendedName>
</protein>
<sequence>MRNILALVAAFTLSSTSTMSIIACNNSNERGTTNVFDWNSSFIDTSTTTDTFFNYLLNNPNSGWGKTLYTDINQYINLSILKNTPKYKYDYLAALRAAQSEMENKIKSLQAKYGRSWEKQWKKVLGDNDVNTYIDNILKKSALGIIQRSYVTSNYKDYKYYNQNEINIWLKDLWEQVKSENNPNGTYDNVQEYINGKTGSIVAGKYYSKIWIVANANNSESDAIAKLNHNVKIAKTWTGVNISLPVVKTSDDKNDSNYETDSYNTIDGLLSDNQSKIAKVMLRNQELIWTRQIVIPFDSTAKPLQEKINAYQFSQNKTKINEILNNIRTNGFDQTFTEEKGAATTDVSKTGDLGLMDITKSSQENSPFYYYLYRYVTSAEGVGKNVDGIQPYKLTQFTSPTDKEKGLEDLIPYIDRDSIKDKGKDGTSQYNDLVYMKDKKGPQLPDAAVNNGPGVGIFIDTGGIHFIQTPGITYQQQDKPKSDELTYNIIKTFKNHRKDTYQWKDLAPLSERPDGLSDSPYLDYLQTDFLLQKYTPNTTPTFNLNDTLTAFTGGTGSLGDATWWDYNLYFNNNSSLIHWNLQDIFGSSPLDPTDNKINDFVEKMKSWFDKTKENRWNNRQGININATFKDNIIKTNNTWDGFTQDAPVARMDINIANYLDVVGKRTLWWYDPSIISS</sequence>
<feature type="signal peptide" evidence="1">
    <location>
        <begin position="1"/>
        <end position="20"/>
    </location>
</feature>
<reference evidence="3" key="1">
    <citation type="journal article" date="2024" name="FEMS Microbiol. Lett.">
        <title>Genomic insights into Spiroplasma endosymbionts that induce male-killing and protective phenotypes in the pea aphid.</title>
        <authorList>
            <person name="Arai H."/>
            <person name="Legeai F."/>
            <person name="Kageyama D."/>
            <person name="Sugio A."/>
            <person name="Simon J.C."/>
        </authorList>
    </citation>
    <scope>NUCLEOTIDE SEQUENCE [LARGE SCALE GENOMIC DNA]</scope>
    <source>
        <strain evidence="3">sAp269</strain>
    </source>
</reference>
<dbReference type="EMBL" id="AP028955">
    <property type="protein sequence ID" value="BET37747.1"/>
    <property type="molecule type" value="Genomic_DNA"/>
</dbReference>
<dbReference type="RefSeq" id="WP_353306550.1">
    <property type="nucleotide sequence ID" value="NZ_AP028955.1"/>
</dbReference>